<reference evidence="2" key="1">
    <citation type="journal article" date="2022" name="Mol. Ecol. Resour.">
        <title>The genomes of chicory, endive, great burdock and yacon provide insights into Asteraceae palaeo-polyploidization history and plant inulin production.</title>
        <authorList>
            <person name="Fan W."/>
            <person name="Wang S."/>
            <person name="Wang H."/>
            <person name="Wang A."/>
            <person name="Jiang F."/>
            <person name="Liu H."/>
            <person name="Zhao H."/>
            <person name="Xu D."/>
            <person name="Zhang Y."/>
        </authorList>
    </citation>
    <scope>NUCLEOTIDE SEQUENCE [LARGE SCALE GENOMIC DNA]</scope>
    <source>
        <strain evidence="2">cv. Niubang</strain>
    </source>
</reference>
<proteinExistence type="predicted"/>
<evidence type="ECO:0000313" key="2">
    <source>
        <dbReference type="Proteomes" id="UP001055879"/>
    </source>
</evidence>
<name>A0ACB9FIM0_ARCLA</name>
<sequence>MALLEVHNYSVDDQINEMQLKANDAKEVIKTIVAKIYPTNIPPSVGKDKPTNDIQKTIVQETPEFGRTEPERNPNSDEDHPSTTLQIIGPIIFLVAANPELPVVPIITALTKTVISASNSEEPH</sequence>
<accession>A0ACB9FIM0</accession>
<dbReference type="Proteomes" id="UP001055879">
    <property type="component" value="Linkage Group LG01"/>
</dbReference>
<evidence type="ECO:0000313" key="1">
    <source>
        <dbReference type="EMBL" id="KAI3770773.1"/>
    </source>
</evidence>
<reference evidence="1 2" key="2">
    <citation type="journal article" date="2022" name="Mol. Ecol. Resour.">
        <title>The genomes of chicory, endive, great burdock and yacon provide insights into Asteraceae paleo-polyploidization history and plant inulin production.</title>
        <authorList>
            <person name="Fan W."/>
            <person name="Wang S."/>
            <person name="Wang H."/>
            <person name="Wang A."/>
            <person name="Jiang F."/>
            <person name="Liu H."/>
            <person name="Zhao H."/>
            <person name="Xu D."/>
            <person name="Zhang Y."/>
        </authorList>
    </citation>
    <scope>NUCLEOTIDE SEQUENCE [LARGE SCALE GENOMIC DNA]</scope>
    <source>
        <strain evidence="2">cv. Niubang</strain>
    </source>
</reference>
<gene>
    <name evidence="1" type="ORF">L6452_01917</name>
</gene>
<dbReference type="EMBL" id="CM042047">
    <property type="protein sequence ID" value="KAI3770773.1"/>
    <property type="molecule type" value="Genomic_DNA"/>
</dbReference>
<organism evidence="1 2">
    <name type="scientific">Arctium lappa</name>
    <name type="common">Greater burdock</name>
    <name type="synonym">Lappa major</name>
    <dbReference type="NCBI Taxonomy" id="4217"/>
    <lineage>
        <taxon>Eukaryota</taxon>
        <taxon>Viridiplantae</taxon>
        <taxon>Streptophyta</taxon>
        <taxon>Embryophyta</taxon>
        <taxon>Tracheophyta</taxon>
        <taxon>Spermatophyta</taxon>
        <taxon>Magnoliopsida</taxon>
        <taxon>eudicotyledons</taxon>
        <taxon>Gunneridae</taxon>
        <taxon>Pentapetalae</taxon>
        <taxon>asterids</taxon>
        <taxon>campanulids</taxon>
        <taxon>Asterales</taxon>
        <taxon>Asteraceae</taxon>
        <taxon>Carduoideae</taxon>
        <taxon>Cardueae</taxon>
        <taxon>Arctiinae</taxon>
        <taxon>Arctium</taxon>
    </lineage>
</organism>
<comment type="caution">
    <text evidence="1">The sequence shown here is derived from an EMBL/GenBank/DDBJ whole genome shotgun (WGS) entry which is preliminary data.</text>
</comment>
<protein>
    <submittedName>
        <fullName evidence="1">Uncharacterized protein</fullName>
    </submittedName>
</protein>
<keyword evidence="2" id="KW-1185">Reference proteome</keyword>